<evidence type="ECO:0000313" key="1">
    <source>
        <dbReference type="EMBL" id="KHG29639.1"/>
    </source>
</evidence>
<dbReference type="EMBL" id="KN450960">
    <property type="protein sequence ID" value="KHG29639.1"/>
    <property type="molecule type" value="Genomic_DNA"/>
</dbReference>
<sequence>MVVSPWLLGCLPDIEVFFLLRLGRRCQACGDGVGRSMGRGSRYGGDQK</sequence>
<proteinExistence type="predicted"/>
<dbReference type="AlphaFoldDB" id="A0A0B0PYR5"/>
<gene>
    <name evidence="1" type="ORF">F383_36155</name>
</gene>
<organism evidence="1 2">
    <name type="scientific">Gossypium arboreum</name>
    <name type="common">Tree cotton</name>
    <name type="synonym">Gossypium nanking</name>
    <dbReference type="NCBI Taxonomy" id="29729"/>
    <lineage>
        <taxon>Eukaryota</taxon>
        <taxon>Viridiplantae</taxon>
        <taxon>Streptophyta</taxon>
        <taxon>Embryophyta</taxon>
        <taxon>Tracheophyta</taxon>
        <taxon>Spermatophyta</taxon>
        <taxon>Magnoliopsida</taxon>
        <taxon>eudicotyledons</taxon>
        <taxon>Gunneridae</taxon>
        <taxon>Pentapetalae</taxon>
        <taxon>rosids</taxon>
        <taxon>malvids</taxon>
        <taxon>Malvales</taxon>
        <taxon>Malvaceae</taxon>
        <taxon>Malvoideae</taxon>
        <taxon>Gossypium</taxon>
    </lineage>
</organism>
<keyword evidence="2" id="KW-1185">Reference proteome</keyword>
<reference evidence="2" key="1">
    <citation type="submission" date="2014-09" db="EMBL/GenBank/DDBJ databases">
        <authorList>
            <person name="Mudge J."/>
            <person name="Ramaraj T."/>
            <person name="Lindquist I.E."/>
            <person name="Bharti A.K."/>
            <person name="Sundararajan A."/>
            <person name="Cameron C.T."/>
            <person name="Woodward J.E."/>
            <person name="May G.D."/>
            <person name="Brubaker C."/>
            <person name="Broadhvest J."/>
            <person name="Wilkins T.A."/>
        </authorList>
    </citation>
    <scope>NUCLEOTIDE SEQUENCE</scope>
    <source>
        <strain evidence="2">cv. AKA8401</strain>
    </source>
</reference>
<protein>
    <submittedName>
        <fullName evidence="1">Uncharacterized protein</fullName>
    </submittedName>
</protein>
<evidence type="ECO:0000313" key="2">
    <source>
        <dbReference type="Proteomes" id="UP000032142"/>
    </source>
</evidence>
<name>A0A0B0PYR5_GOSAR</name>
<dbReference type="Proteomes" id="UP000032142">
    <property type="component" value="Unassembled WGS sequence"/>
</dbReference>
<accession>A0A0B0PYR5</accession>